<organism evidence="3 4">
    <name type="scientific">Ramalina farinacea</name>
    <dbReference type="NCBI Taxonomy" id="258253"/>
    <lineage>
        <taxon>Eukaryota</taxon>
        <taxon>Fungi</taxon>
        <taxon>Dikarya</taxon>
        <taxon>Ascomycota</taxon>
        <taxon>Pezizomycotina</taxon>
        <taxon>Lecanoromycetes</taxon>
        <taxon>OSLEUM clade</taxon>
        <taxon>Lecanoromycetidae</taxon>
        <taxon>Lecanorales</taxon>
        <taxon>Lecanorineae</taxon>
        <taxon>Ramalinaceae</taxon>
        <taxon>Ramalina</taxon>
    </lineage>
</organism>
<protein>
    <recommendedName>
        <fullName evidence="5">NAD(P)-binding protein</fullName>
    </recommendedName>
</protein>
<dbReference type="SUPFAM" id="SSF51735">
    <property type="entry name" value="NAD(P)-binding Rossmann-fold domains"/>
    <property type="match status" value="1"/>
</dbReference>
<dbReference type="PRINTS" id="PR00081">
    <property type="entry name" value="GDHRDH"/>
</dbReference>
<dbReference type="Proteomes" id="UP001161017">
    <property type="component" value="Unassembled WGS sequence"/>
</dbReference>
<gene>
    <name evidence="3" type="ORF">OHK93_003146</name>
</gene>
<proteinExistence type="inferred from homology"/>
<sequence length="357" mass="39553">MTDAKPTRYAFFRDLFLGMIGLALGRLFPTLHVAPKDLTGKIAVITGANSGIGFQIALDLTKQGAIVYLACRSQSKAEQAISEIVKQVPGSDSRLRSLVLDTSSLISVKEAIEGLKRDVPLIDILVHNAGIGTGSTTEVGFTQERLPVVYATNFLGSFLMTHLLESHLADDAHVVLTTSTGQYAGRFSSDFALKPVYDKVEMGFHCPPASPDSLTRDSSLYSNTKSMQCCFAKLLRDRWQRIAAAQGKVNKRYVNAFTPGFTFTPIFEKVSKRPFAEDPSFWLLRMTASWIGTHVSQGAATGVWLSTTVDKMVLSRENGGGYWERMSRRVSTADMIGREKLERLWVRWEKDAGVEWR</sequence>
<evidence type="ECO:0000313" key="3">
    <source>
        <dbReference type="EMBL" id="MDI1491935.1"/>
    </source>
</evidence>
<evidence type="ECO:0000256" key="2">
    <source>
        <dbReference type="ARBA" id="ARBA00023002"/>
    </source>
</evidence>
<dbReference type="PANTHER" id="PTHR24320">
    <property type="entry name" value="RETINOL DEHYDROGENASE"/>
    <property type="match status" value="1"/>
</dbReference>
<dbReference type="InterPro" id="IPR002347">
    <property type="entry name" value="SDR_fam"/>
</dbReference>
<evidence type="ECO:0000313" key="4">
    <source>
        <dbReference type="Proteomes" id="UP001161017"/>
    </source>
</evidence>
<dbReference type="EMBL" id="JAPUFD010000016">
    <property type="protein sequence ID" value="MDI1491935.1"/>
    <property type="molecule type" value="Genomic_DNA"/>
</dbReference>
<keyword evidence="4" id="KW-1185">Reference proteome</keyword>
<dbReference type="GO" id="GO:0016491">
    <property type="term" value="F:oxidoreductase activity"/>
    <property type="evidence" value="ECO:0007669"/>
    <property type="project" value="UniProtKB-KW"/>
</dbReference>
<comment type="caution">
    <text evidence="3">The sequence shown here is derived from an EMBL/GenBank/DDBJ whole genome shotgun (WGS) entry which is preliminary data.</text>
</comment>
<dbReference type="Gene3D" id="3.40.50.720">
    <property type="entry name" value="NAD(P)-binding Rossmann-like Domain"/>
    <property type="match status" value="1"/>
</dbReference>
<dbReference type="AlphaFoldDB" id="A0AA43QSV0"/>
<dbReference type="Pfam" id="PF00106">
    <property type="entry name" value="adh_short"/>
    <property type="match status" value="1"/>
</dbReference>
<keyword evidence="2" id="KW-0560">Oxidoreductase</keyword>
<evidence type="ECO:0008006" key="5">
    <source>
        <dbReference type="Google" id="ProtNLM"/>
    </source>
</evidence>
<comment type="similarity">
    <text evidence="1">Belongs to the short-chain dehydrogenases/reductases (SDR) family.</text>
</comment>
<dbReference type="InterPro" id="IPR036291">
    <property type="entry name" value="NAD(P)-bd_dom_sf"/>
</dbReference>
<dbReference type="PANTHER" id="PTHR24320:SF152">
    <property type="entry name" value="SHORT-CHAIN DEHYDROGENASE_REDUCTASE FAMILY PROTEIN"/>
    <property type="match status" value="1"/>
</dbReference>
<reference evidence="3" key="1">
    <citation type="journal article" date="2023" name="Genome Biol. Evol.">
        <title>First Whole Genome Sequence and Flow Cytometry Genome Size Data for the Lichen-Forming Fungus Ramalina farinacea (Ascomycota).</title>
        <authorList>
            <person name="Llewellyn T."/>
            <person name="Mian S."/>
            <person name="Hill R."/>
            <person name="Leitch I.J."/>
            <person name="Gaya E."/>
        </authorList>
    </citation>
    <scope>NUCLEOTIDE SEQUENCE</scope>
    <source>
        <strain evidence="3">LIQ254RAFAR</strain>
    </source>
</reference>
<name>A0AA43QSV0_9LECA</name>
<evidence type="ECO:0000256" key="1">
    <source>
        <dbReference type="ARBA" id="ARBA00006484"/>
    </source>
</evidence>
<accession>A0AA43QSV0</accession>